<organism evidence="2 3">
    <name type="scientific">Hufsiella arboris</name>
    <dbReference type="NCBI Taxonomy" id="2695275"/>
    <lineage>
        <taxon>Bacteria</taxon>
        <taxon>Pseudomonadati</taxon>
        <taxon>Bacteroidota</taxon>
        <taxon>Sphingobacteriia</taxon>
        <taxon>Sphingobacteriales</taxon>
        <taxon>Sphingobacteriaceae</taxon>
        <taxon>Hufsiella</taxon>
    </lineage>
</organism>
<evidence type="ECO:0008006" key="4">
    <source>
        <dbReference type="Google" id="ProtNLM"/>
    </source>
</evidence>
<reference evidence="2 3" key="1">
    <citation type="submission" date="2019-11" db="EMBL/GenBank/DDBJ databases">
        <title>Pedobacter sp. HMF7647 Genome sequencing and assembly.</title>
        <authorList>
            <person name="Kang H."/>
            <person name="Kim H."/>
            <person name="Joh K."/>
        </authorList>
    </citation>
    <scope>NUCLEOTIDE SEQUENCE [LARGE SCALE GENOMIC DNA]</scope>
    <source>
        <strain evidence="2 3">HMF7647</strain>
    </source>
</reference>
<feature type="transmembrane region" description="Helical" evidence="1">
    <location>
        <begin position="20"/>
        <end position="40"/>
    </location>
</feature>
<sequence length="197" mass="22947">MYLTDINHFGPFSSDVWGTVGDWSIVTATVVTGIIIFKTLRLQYKSDQLQIERNDVDVIFMLINQLEQDYSNYSIVLKETRVGMPSTEKIMHGYIAMCNYFEIIGENDEQYIVNYLNSDRDTDKLLSVIRSFNLVKKKIAISTISNSTKMLFEKKLEIFYSAKFSYPLNCLLKNFTEADNQVILEIKRFKDENSRIK</sequence>
<keyword evidence="3" id="KW-1185">Reference proteome</keyword>
<name>A0A7K1YDH8_9SPHI</name>
<keyword evidence="1" id="KW-0472">Membrane</keyword>
<dbReference type="EMBL" id="WVHT01000008">
    <property type="protein sequence ID" value="MXV52460.1"/>
    <property type="molecule type" value="Genomic_DNA"/>
</dbReference>
<gene>
    <name evidence="2" type="ORF">GS399_15905</name>
</gene>
<protein>
    <recommendedName>
        <fullName evidence="4">DUF4760 domain-containing protein</fullName>
    </recommendedName>
</protein>
<keyword evidence="1" id="KW-0812">Transmembrane</keyword>
<accession>A0A7K1YDH8</accession>
<evidence type="ECO:0000313" key="2">
    <source>
        <dbReference type="EMBL" id="MXV52460.1"/>
    </source>
</evidence>
<dbReference type="AlphaFoldDB" id="A0A7K1YDH8"/>
<keyword evidence="1" id="KW-1133">Transmembrane helix</keyword>
<evidence type="ECO:0000256" key="1">
    <source>
        <dbReference type="SAM" id="Phobius"/>
    </source>
</evidence>
<evidence type="ECO:0000313" key="3">
    <source>
        <dbReference type="Proteomes" id="UP000466586"/>
    </source>
</evidence>
<dbReference type="Proteomes" id="UP000466586">
    <property type="component" value="Unassembled WGS sequence"/>
</dbReference>
<proteinExistence type="predicted"/>
<comment type="caution">
    <text evidence="2">The sequence shown here is derived from an EMBL/GenBank/DDBJ whole genome shotgun (WGS) entry which is preliminary data.</text>
</comment>
<dbReference type="RefSeq" id="WP_160845642.1">
    <property type="nucleotide sequence ID" value="NZ_WVHT01000008.1"/>
</dbReference>